<organism evidence="1 2">
    <name type="scientific">Proteus myxofaciens ATCC 19692</name>
    <dbReference type="NCBI Taxonomy" id="1354337"/>
    <lineage>
        <taxon>Bacteria</taxon>
        <taxon>Pseudomonadati</taxon>
        <taxon>Pseudomonadota</taxon>
        <taxon>Gammaproteobacteria</taxon>
        <taxon>Enterobacterales</taxon>
        <taxon>Morganellaceae</taxon>
        <taxon>Proteus</taxon>
    </lineage>
</organism>
<evidence type="ECO:0000313" key="1">
    <source>
        <dbReference type="EMBL" id="OAT21088.1"/>
    </source>
</evidence>
<dbReference type="PROSITE" id="PS51257">
    <property type="entry name" value="PROKAR_LIPOPROTEIN"/>
    <property type="match status" value="1"/>
</dbReference>
<evidence type="ECO:0008006" key="3">
    <source>
        <dbReference type="Google" id="ProtNLM"/>
    </source>
</evidence>
<gene>
    <name evidence="1" type="ORF">M983_3185</name>
</gene>
<keyword evidence="2" id="KW-1185">Reference proteome</keyword>
<comment type="caution">
    <text evidence="1">The sequence shown here is derived from an EMBL/GenBank/DDBJ whole genome shotgun (WGS) entry which is preliminary data.</text>
</comment>
<proteinExistence type="predicted"/>
<protein>
    <recommendedName>
        <fullName evidence="3">Lipoprotein</fullName>
    </recommendedName>
</protein>
<dbReference type="AlphaFoldDB" id="A0A198F894"/>
<dbReference type="OrthoDB" id="6461609at2"/>
<sequence length="315" mass="36407">MYRYFYLTIIFCTNFFAVGCDRTISPTAQTGLFYISNNNNTPLEFYIDNTHFKINEGEIEKIKLEDGKHVLVDINGKKKIFMVYPGNQGGIINPSRAIYYSFTSVLTAKEDPNNFYLNTQSVWVNGQLISGAINSSDAMFIDNNVFHCNVPIGETINTYLDDRKDKAVANVLTKCYSQVSFGKLLLKNPEGIHFHSNIELLQDELNENKLNWINEENTRTEDFIISLDKIKFNNNKLVKEAKQINNIIYQYLSSRDVNDRRTYYNAYHSHIMNMAKIYHEQIQSNMFDDKDAYIKLILETSKIFDAGVLSEPILI</sequence>
<dbReference type="EMBL" id="LXEN01000157">
    <property type="protein sequence ID" value="OAT21088.1"/>
    <property type="molecule type" value="Genomic_DNA"/>
</dbReference>
<evidence type="ECO:0000313" key="2">
    <source>
        <dbReference type="Proteomes" id="UP000094023"/>
    </source>
</evidence>
<dbReference type="RefSeq" id="WP_066753378.1">
    <property type="nucleotide sequence ID" value="NZ_LXEN01000157.1"/>
</dbReference>
<name>A0A198F894_9GAMM</name>
<reference evidence="1 2" key="1">
    <citation type="submission" date="2016-04" db="EMBL/GenBank/DDBJ databases">
        <title>ATOL: Assembling a taxonomically balanced genome-scale reconstruction of the evolutionary history of the Enterobacteriaceae.</title>
        <authorList>
            <person name="Plunkett G.III."/>
            <person name="Neeno-Eckwall E.C."/>
            <person name="Glasner J.D."/>
            <person name="Perna N.T."/>
        </authorList>
    </citation>
    <scope>NUCLEOTIDE SEQUENCE [LARGE SCALE GENOMIC DNA]</scope>
    <source>
        <strain evidence="1 2">ATCC 19692</strain>
    </source>
</reference>
<accession>A0A198F894</accession>
<dbReference type="Proteomes" id="UP000094023">
    <property type="component" value="Unassembled WGS sequence"/>
</dbReference>